<reference evidence="2 3" key="1">
    <citation type="submission" date="2023-05" db="EMBL/GenBank/DDBJ databases">
        <title>Draft genome of Paenibacillus sp. CCS26.</title>
        <authorList>
            <person name="Akita H."/>
            <person name="Shinto Y."/>
            <person name="Kimura Z."/>
        </authorList>
    </citation>
    <scope>NUCLEOTIDE SEQUENCE [LARGE SCALE GENOMIC DNA]</scope>
    <source>
        <strain evidence="2 3">CCS26</strain>
    </source>
</reference>
<keyword evidence="3" id="KW-1185">Reference proteome</keyword>
<name>A0ABQ6NKW3_9BACL</name>
<dbReference type="PANTHER" id="PTHR43845:SF1">
    <property type="entry name" value="BLR5969 PROTEIN"/>
    <property type="match status" value="1"/>
</dbReference>
<proteinExistence type="predicted"/>
<dbReference type="EMBL" id="BTCL01000006">
    <property type="protein sequence ID" value="GMK45203.1"/>
    <property type="molecule type" value="Genomic_DNA"/>
</dbReference>
<accession>A0ABQ6NKW3</accession>
<protein>
    <recommendedName>
        <fullName evidence="4">CoF synthetase</fullName>
    </recommendedName>
</protein>
<gene>
    <name evidence="2" type="ORF">PghCCS26_23310</name>
</gene>
<evidence type="ECO:0000313" key="2">
    <source>
        <dbReference type="EMBL" id="GMK45203.1"/>
    </source>
</evidence>
<evidence type="ECO:0000256" key="1">
    <source>
        <dbReference type="SAM" id="MobiDB-lite"/>
    </source>
</evidence>
<sequence length="420" mass="47171">MPISMNLPSLRAKWEEVRLLYPWYKEMTGDNKSFNWEDVPLLTQDRLLPYYESDEKAVPLDWNVYRTSGTSGNKRKAIYYDASDEDAYIQYKKEMFAELLKNYEVSRALSDMGTGHAEATAVQIFEELGLACESVPFGLPAAAHLIRIAEYQPDVLYTMPSLLDGMLRVAPPDFNWGVQCVILVGEPAPPAWRQRVAERLGITERDVMDTLGSIEIGTIAYYDRSIERYVVMDGIIAEGVEPAEAGLPDVELPAGEQLLVLTSLVRRRFPALRFVTYDVVRDLRVEERDGKRMTTFDAIVKRVGPELKHGEKISIYDIENAIFKHVRQAVVKVLVNGNKLQVNITTADDLDEGTRTAVRDELHSTIPAIGAMIRGGLLEQMDVLFLGKDTDSAAPEGTGKKPIKQKKLFVQQSGEGRDRG</sequence>
<evidence type="ECO:0000313" key="3">
    <source>
        <dbReference type="Proteomes" id="UP001285921"/>
    </source>
</evidence>
<dbReference type="PANTHER" id="PTHR43845">
    <property type="entry name" value="BLR5969 PROTEIN"/>
    <property type="match status" value="1"/>
</dbReference>
<comment type="caution">
    <text evidence="2">The sequence shown here is derived from an EMBL/GenBank/DDBJ whole genome shotgun (WGS) entry which is preliminary data.</text>
</comment>
<dbReference type="Gene3D" id="3.40.50.12780">
    <property type="entry name" value="N-terminal domain of ligase-like"/>
    <property type="match status" value="1"/>
</dbReference>
<evidence type="ECO:0008006" key="4">
    <source>
        <dbReference type="Google" id="ProtNLM"/>
    </source>
</evidence>
<dbReference type="Proteomes" id="UP001285921">
    <property type="component" value="Unassembled WGS sequence"/>
</dbReference>
<dbReference type="SUPFAM" id="SSF56801">
    <property type="entry name" value="Acetyl-CoA synthetase-like"/>
    <property type="match status" value="1"/>
</dbReference>
<dbReference type="RefSeq" id="WP_317979990.1">
    <property type="nucleotide sequence ID" value="NZ_BTCL01000006.1"/>
</dbReference>
<organism evidence="2 3">
    <name type="scientific">Paenibacillus glycanilyticus</name>
    <dbReference type="NCBI Taxonomy" id="126569"/>
    <lineage>
        <taxon>Bacteria</taxon>
        <taxon>Bacillati</taxon>
        <taxon>Bacillota</taxon>
        <taxon>Bacilli</taxon>
        <taxon>Bacillales</taxon>
        <taxon>Paenibacillaceae</taxon>
        <taxon>Paenibacillus</taxon>
    </lineage>
</organism>
<dbReference type="InterPro" id="IPR042099">
    <property type="entry name" value="ANL_N_sf"/>
</dbReference>
<feature type="region of interest" description="Disordered" evidence="1">
    <location>
        <begin position="390"/>
        <end position="420"/>
    </location>
</feature>